<name>A0ACC0BHN1_CATRO</name>
<dbReference type="Proteomes" id="UP001060085">
    <property type="component" value="Linkage Group LG03"/>
</dbReference>
<protein>
    <submittedName>
        <fullName evidence="1">Uncharacterized protein</fullName>
    </submittedName>
</protein>
<keyword evidence="2" id="KW-1185">Reference proteome</keyword>
<proteinExistence type="predicted"/>
<gene>
    <name evidence="1" type="ORF">M9H77_12466</name>
</gene>
<accession>A0ACC0BHN1</accession>
<dbReference type="EMBL" id="CM044703">
    <property type="protein sequence ID" value="KAI5672102.1"/>
    <property type="molecule type" value="Genomic_DNA"/>
</dbReference>
<evidence type="ECO:0000313" key="2">
    <source>
        <dbReference type="Proteomes" id="UP001060085"/>
    </source>
</evidence>
<reference evidence="2" key="1">
    <citation type="journal article" date="2023" name="Nat. Plants">
        <title>Single-cell RNA sequencing provides a high-resolution roadmap for understanding the multicellular compartmentation of specialized metabolism.</title>
        <authorList>
            <person name="Sun S."/>
            <person name="Shen X."/>
            <person name="Li Y."/>
            <person name="Li Y."/>
            <person name="Wang S."/>
            <person name="Li R."/>
            <person name="Zhang H."/>
            <person name="Shen G."/>
            <person name="Guo B."/>
            <person name="Wei J."/>
            <person name="Xu J."/>
            <person name="St-Pierre B."/>
            <person name="Chen S."/>
            <person name="Sun C."/>
        </authorList>
    </citation>
    <scope>NUCLEOTIDE SEQUENCE [LARGE SCALE GENOMIC DNA]</scope>
</reference>
<evidence type="ECO:0000313" key="1">
    <source>
        <dbReference type="EMBL" id="KAI5672102.1"/>
    </source>
</evidence>
<organism evidence="1 2">
    <name type="scientific">Catharanthus roseus</name>
    <name type="common">Madagascar periwinkle</name>
    <name type="synonym">Vinca rosea</name>
    <dbReference type="NCBI Taxonomy" id="4058"/>
    <lineage>
        <taxon>Eukaryota</taxon>
        <taxon>Viridiplantae</taxon>
        <taxon>Streptophyta</taxon>
        <taxon>Embryophyta</taxon>
        <taxon>Tracheophyta</taxon>
        <taxon>Spermatophyta</taxon>
        <taxon>Magnoliopsida</taxon>
        <taxon>eudicotyledons</taxon>
        <taxon>Gunneridae</taxon>
        <taxon>Pentapetalae</taxon>
        <taxon>asterids</taxon>
        <taxon>lamiids</taxon>
        <taxon>Gentianales</taxon>
        <taxon>Apocynaceae</taxon>
        <taxon>Rauvolfioideae</taxon>
        <taxon>Vinceae</taxon>
        <taxon>Catharanthinae</taxon>
        <taxon>Catharanthus</taxon>
    </lineage>
</organism>
<sequence>MTRNKIEQLGSEEGAEGQEGKTNATPIGGPCNLGNTGPTEGKRCRSGEEELPADLDFTVAVKRGRRKGKQNDGVSGPHGNKVPGNRGVKGNGAVLGLGFEGFSEVEKEVFSETGGIGKVVGFFRKTDGERENGRNSLVQEELEGIKIEVVLNNCVEVKEGEKDFLGGKREVEGVFVEENGEEFNLGCGGNKQYLNENQEINLVVEEESSNCNRVDFADGKGRLEVCLVEEEKEVNRKKTGKKRGKEKIMDFEAEGKGKEEENVEDMKTDEEEMENVVSDGVKNDNQMEILCEGDGNMSDEKKGVVKEEKEDLVEENGKGTSDMARGVIGNEEFENVVSEGVGKDDQMEVLCEVDGEKIGEVEEKEGLVGEKMMTSADLGGWASRKRESSRKALQKMEEMKLEWLDSSDEENGGRRKKKPGRKKKKKGDDSVVGEGGGLGVRKNRKGQTSSTDEGKEEEKISETDDEPVVGKEMKQDETKKKRSARKLTTTDKDEEEKVEGSNLSKRERYSLRTKKIETENASQPRKRCRDENGNVIESNMCHQCQRNDKGSVVRCKSCGTKRYCSPCMERWYPGMTQVAFEEACPVCRKNCNCKACLRLEVPKKDMEELKLEISPEEKIQHSKYILQVLLPFLKQFNEQQRTEKEMDAQIKGLSFSKIDVPTAKCQKNERIYCDNCKTSIFDYHRSCPRCSYDLCLTCCQELRNGCLQGGEPGKRIEFSDPGLNYLHGIAGESLSKSGSYATRSTRTSDNDRTCSTSVENGSVDCTKVAIEWKSSPDGSISCPPVDRGGCGQGPLELRSLLGNDWVSELLLRAEKMVIKHNLGDAFDISQRWCSCMQSTGDANISSENLRKAAFREDSDDNYLYCPKAVEIKPEDLDHFRWHWMKGEPVVVRNVLETTRGLSWEPMVMWRAFRQIKNLNHGTLLDVTAINCLDWCEVDINVHKFFLQYSKLEYDPQGWPQILKLKDWPPSSLFGERLPRHNVEFINCLPFKVYTHPQDAYLNLAVKLPKKSLKPDMGPKTYIAYGLAQELGRGDSVTKLHCDMSDAVNVLTHMETAALNPANLSKIEKLRRSHSAQDEKEIYGRSDISSLRVEILQQGEKEIADTGVPSMISTAEVGLHDLLDQENQNGLGENADKLRHDLPPCSNDKSCDTAANSSGNIRKSPSRRKKGRKNVKSQTVEKDEERSVMLEDFEYRDGGALWDIFRKEDVPKLEEYLKKHFNEFRHIHCRLLEEVVHPIHDQTMYLTVEHKRRLKEEYGIEPWTFVQKLGEAVFIPAGCPHQVRNLKSCIKVAVDFVSPENVGECIRLTEEFRILPQNHRAKEDKLEVKKMALHAMKKALRDLE</sequence>
<comment type="caution">
    <text evidence="1">The sequence shown here is derived from an EMBL/GenBank/DDBJ whole genome shotgun (WGS) entry which is preliminary data.</text>
</comment>